<evidence type="ECO:0000313" key="2">
    <source>
        <dbReference type="EMBL" id="MFD2515593.1"/>
    </source>
</evidence>
<dbReference type="EMBL" id="JBHULU010000021">
    <property type="protein sequence ID" value="MFD2515593.1"/>
    <property type="molecule type" value="Genomic_DNA"/>
</dbReference>
<proteinExistence type="predicted"/>
<evidence type="ECO:0000313" key="3">
    <source>
        <dbReference type="Proteomes" id="UP001597544"/>
    </source>
</evidence>
<gene>
    <name evidence="2" type="ORF">ACFSRY_17095</name>
</gene>
<feature type="signal peptide" evidence="1">
    <location>
        <begin position="1"/>
        <end position="33"/>
    </location>
</feature>
<keyword evidence="3" id="KW-1185">Reference proteome</keyword>
<dbReference type="PANTHER" id="PTHR39335">
    <property type="entry name" value="BLL4220 PROTEIN"/>
    <property type="match status" value="1"/>
</dbReference>
<keyword evidence="1" id="KW-0732">Signal</keyword>
<sequence length="190" mass="20253">MKATTHKLGMMLLSSSKRIFYGVLFCSVLSACAGGESTDASTVEGVETTESTEMVNDSGMDQATTSARLETRTAEGLGTYLTDASGRSLYMFKADSAMNSNCYDACAQAWPPYMAQGNPAAGEGVDASMIGTIQRKDGGMQVTYNGWPLYYYVKDAGAGQTTGQDVMGFGAEWYLVTPEGKEVHGEGHEH</sequence>
<feature type="chain" id="PRO_5046991436" description="Lipoprotein with Yx(FWY)xxD motif" evidence="1">
    <location>
        <begin position="34"/>
        <end position="190"/>
    </location>
</feature>
<organism evidence="2 3">
    <name type="scientific">Pontibacter locisalis</name>
    <dbReference type="NCBI Taxonomy" id="1719035"/>
    <lineage>
        <taxon>Bacteria</taxon>
        <taxon>Pseudomonadati</taxon>
        <taxon>Bacteroidota</taxon>
        <taxon>Cytophagia</taxon>
        <taxon>Cytophagales</taxon>
        <taxon>Hymenobacteraceae</taxon>
        <taxon>Pontibacter</taxon>
    </lineage>
</organism>
<evidence type="ECO:0000256" key="1">
    <source>
        <dbReference type="SAM" id="SignalP"/>
    </source>
</evidence>
<evidence type="ECO:0008006" key="4">
    <source>
        <dbReference type="Google" id="ProtNLM"/>
    </source>
</evidence>
<name>A0ABW5IQ67_9BACT</name>
<dbReference type="RefSeq" id="WP_377510635.1">
    <property type="nucleotide sequence ID" value="NZ_JBHULU010000021.1"/>
</dbReference>
<reference evidence="3" key="1">
    <citation type="journal article" date="2019" name="Int. J. Syst. Evol. Microbiol.">
        <title>The Global Catalogue of Microorganisms (GCM) 10K type strain sequencing project: providing services to taxonomists for standard genome sequencing and annotation.</title>
        <authorList>
            <consortium name="The Broad Institute Genomics Platform"/>
            <consortium name="The Broad Institute Genome Sequencing Center for Infectious Disease"/>
            <person name="Wu L."/>
            <person name="Ma J."/>
        </authorList>
    </citation>
    <scope>NUCLEOTIDE SEQUENCE [LARGE SCALE GENOMIC DNA]</scope>
    <source>
        <strain evidence="3">KCTC 42498</strain>
    </source>
</reference>
<dbReference type="Pfam" id="PF03640">
    <property type="entry name" value="Lipoprotein_15"/>
    <property type="match status" value="2"/>
</dbReference>
<dbReference type="Proteomes" id="UP001597544">
    <property type="component" value="Unassembled WGS sequence"/>
</dbReference>
<dbReference type="PROSITE" id="PS51257">
    <property type="entry name" value="PROKAR_LIPOPROTEIN"/>
    <property type="match status" value="1"/>
</dbReference>
<protein>
    <recommendedName>
        <fullName evidence="4">Lipoprotein with Yx(FWY)xxD motif</fullName>
    </recommendedName>
</protein>
<comment type="caution">
    <text evidence="2">The sequence shown here is derived from an EMBL/GenBank/DDBJ whole genome shotgun (WGS) entry which is preliminary data.</text>
</comment>
<dbReference type="PANTHER" id="PTHR39335:SF1">
    <property type="entry name" value="BLL4220 PROTEIN"/>
    <property type="match status" value="1"/>
</dbReference>
<accession>A0ABW5IQ67</accession>
<dbReference type="InterPro" id="IPR005297">
    <property type="entry name" value="Lipoprotein_repeat"/>
</dbReference>